<gene>
    <name evidence="2" type="ORF">SHELI_v1c05860</name>
</gene>
<dbReference type="Proteomes" id="UP000094378">
    <property type="component" value="Chromosome"/>
</dbReference>
<feature type="transmembrane region" description="Helical" evidence="1">
    <location>
        <begin position="34"/>
        <end position="56"/>
    </location>
</feature>
<keyword evidence="1" id="KW-1133">Transmembrane helix</keyword>
<evidence type="ECO:0000313" key="3">
    <source>
        <dbReference type="Proteomes" id="UP000094378"/>
    </source>
</evidence>
<dbReference type="OrthoDB" id="389905at2"/>
<dbReference type="STRING" id="216938.SHELI_v1c05860"/>
<accession>A0A1B3SKU5</accession>
<dbReference type="RefSeq" id="WP_069116556.1">
    <property type="nucleotide sequence ID" value="NZ_CP017015.1"/>
</dbReference>
<keyword evidence="1" id="KW-0812">Transmembrane</keyword>
<proteinExistence type="predicted"/>
<feature type="transmembrane region" description="Helical" evidence="1">
    <location>
        <begin position="68"/>
        <end position="89"/>
    </location>
</feature>
<dbReference type="AlphaFoldDB" id="A0A1B3SKU5"/>
<keyword evidence="3" id="KW-1185">Reference proteome</keyword>
<keyword evidence="1" id="KW-0472">Membrane</keyword>
<sequence length="127" mass="14309">MSTAKRIIVGCSCFIIVIGFISLLSVLFSNTSLFIVIAAVIGSLLSICASMIIILFCFRQVLKIKISLVLSFIYTVIILIIFITYPIVIPFTKNTIYIYSSILLFTIAFYIVLLITNFNESIRTIEY</sequence>
<feature type="transmembrane region" description="Helical" evidence="1">
    <location>
        <begin position="7"/>
        <end position="28"/>
    </location>
</feature>
<feature type="transmembrane region" description="Helical" evidence="1">
    <location>
        <begin position="95"/>
        <end position="115"/>
    </location>
</feature>
<reference evidence="2 3" key="1">
    <citation type="submission" date="2016-08" db="EMBL/GenBank/DDBJ databases">
        <title>Complete genome sequence of Spiroplasma helicoides TABS-2 (DSM 22551).</title>
        <authorList>
            <person name="Shen W.-Y."/>
            <person name="Lo W.-S."/>
            <person name="Lai Y.-C."/>
            <person name="Kuo C.-H."/>
        </authorList>
    </citation>
    <scope>NUCLEOTIDE SEQUENCE [LARGE SCALE GENOMIC DNA]</scope>
    <source>
        <strain evidence="2 3">TABS-2</strain>
    </source>
</reference>
<name>A0A1B3SKU5_9MOLU</name>
<protein>
    <submittedName>
        <fullName evidence="2">Uncharacterized protein</fullName>
    </submittedName>
</protein>
<dbReference type="EMBL" id="CP017015">
    <property type="protein sequence ID" value="AOG60537.1"/>
    <property type="molecule type" value="Genomic_DNA"/>
</dbReference>
<organism evidence="2 3">
    <name type="scientific">Spiroplasma helicoides</name>
    <dbReference type="NCBI Taxonomy" id="216938"/>
    <lineage>
        <taxon>Bacteria</taxon>
        <taxon>Bacillati</taxon>
        <taxon>Mycoplasmatota</taxon>
        <taxon>Mollicutes</taxon>
        <taxon>Entomoplasmatales</taxon>
        <taxon>Spiroplasmataceae</taxon>
        <taxon>Spiroplasma</taxon>
    </lineage>
</organism>
<dbReference type="KEGG" id="shj:SHELI_v1c05860"/>
<evidence type="ECO:0000256" key="1">
    <source>
        <dbReference type="SAM" id="Phobius"/>
    </source>
</evidence>
<evidence type="ECO:0000313" key="2">
    <source>
        <dbReference type="EMBL" id="AOG60537.1"/>
    </source>
</evidence>